<keyword evidence="2" id="KW-1185">Reference proteome</keyword>
<dbReference type="AlphaFoldDB" id="A0A4S8R4C8"/>
<accession>A0A4S8R4C8</accession>
<dbReference type="Proteomes" id="UP000308671">
    <property type="component" value="Unassembled WGS sequence"/>
</dbReference>
<evidence type="ECO:0000313" key="1">
    <source>
        <dbReference type="EMBL" id="THV52733.1"/>
    </source>
</evidence>
<reference evidence="1 2" key="1">
    <citation type="submission" date="2017-12" db="EMBL/GenBank/DDBJ databases">
        <title>Comparative genomics of Botrytis spp.</title>
        <authorList>
            <person name="Valero-Jimenez C.A."/>
            <person name="Tapia P."/>
            <person name="Veloso J."/>
            <person name="Silva-Moreno E."/>
            <person name="Staats M."/>
            <person name="Valdes J.H."/>
            <person name="Van Kan J.A.L."/>
        </authorList>
    </citation>
    <scope>NUCLEOTIDE SEQUENCE [LARGE SCALE GENOMIC DNA]</scope>
    <source>
        <strain evidence="1 2">MUCL435</strain>
    </source>
</reference>
<name>A0A4S8R4C8_9HELO</name>
<evidence type="ECO:0000313" key="2">
    <source>
        <dbReference type="Proteomes" id="UP000308671"/>
    </source>
</evidence>
<gene>
    <name evidence="1" type="ORF">BGAL_0070g00140</name>
</gene>
<comment type="caution">
    <text evidence="1">The sequence shown here is derived from an EMBL/GenBank/DDBJ whole genome shotgun (WGS) entry which is preliminary data.</text>
</comment>
<organism evidence="1 2">
    <name type="scientific">Botrytis galanthina</name>
    <dbReference type="NCBI Taxonomy" id="278940"/>
    <lineage>
        <taxon>Eukaryota</taxon>
        <taxon>Fungi</taxon>
        <taxon>Dikarya</taxon>
        <taxon>Ascomycota</taxon>
        <taxon>Pezizomycotina</taxon>
        <taxon>Leotiomycetes</taxon>
        <taxon>Helotiales</taxon>
        <taxon>Sclerotiniaceae</taxon>
        <taxon>Botrytis</taxon>
    </lineage>
</organism>
<dbReference type="OrthoDB" id="10312016at2759"/>
<proteinExistence type="predicted"/>
<dbReference type="EMBL" id="PQXL01000070">
    <property type="protein sequence ID" value="THV52733.1"/>
    <property type="molecule type" value="Genomic_DNA"/>
</dbReference>
<sequence length="67" mass="7000">MDSPCRAKREAQLTEVFDSVGSDGVLKLLNVGHGSDEAASSSADDYVESSLKLAAEIEGELTPEGES</sequence>
<protein>
    <submittedName>
        <fullName evidence="1">Uncharacterized protein</fullName>
    </submittedName>
</protein>